<evidence type="ECO:0008006" key="4">
    <source>
        <dbReference type="Google" id="ProtNLM"/>
    </source>
</evidence>
<reference evidence="2" key="2">
    <citation type="journal article" date="2021" name="PeerJ">
        <title>Extensive microbial diversity within the chicken gut microbiome revealed by metagenomics and culture.</title>
        <authorList>
            <person name="Gilroy R."/>
            <person name="Ravi A."/>
            <person name="Getino M."/>
            <person name="Pursley I."/>
            <person name="Horton D.L."/>
            <person name="Alikhan N.F."/>
            <person name="Baker D."/>
            <person name="Gharbi K."/>
            <person name="Hall N."/>
            <person name="Watson M."/>
            <person name="Adriaenssens E.M."/>
            <person name="Foster-Nyarko E."/>
            <person name="Jarju S."/>
            <person name="Secka A."/>
            <person name="Antonio M."/>
            <person name="Oren A."/>
            <person name="Chaudhuri R.R."/>
            <person name="La Ragione R."/>
            <person name="Hildebrand F."/>
            <person name="Pallen M.J."/>
        </authorList>
    </citation>
    <scope>NUCLEOTIDE SEQUENCE</scope>
    <source>
        <strain evidence="2">ChiGjej2B2-12916</strain>
    </source>
</reference>
<protein>
    <recommendedName>
        <fullName evidence="4">Portal protein</fullName>
    </recommendedName>
</protein>
<comment type="caution">
    <text evidence="2">The sequence shown here is derived from an EMBL/GenBank/DDBJ whole genome shotgun (WGS) entry which is preliminary data.</text>
</comment>
<evidence type="ECO:0000313" key="3">
    <source>
        <dbReference type="Proteomes" id="UP000886879"/>
    </source>
</evidence>
<dbReference type="Proteomes" id="UP000886879">
    <property type="component" value="Unassembled WGS sequence"/>
</dbReference>
<name>A0A9D1CIJ2_9FIRM</name>
<evidence type="ECO:0000256" key="1">
    <source>
        <dbReference type="SAM" id="MobiDB-lite"/>
    </source>
</evidence>
<evidence type="ECO:0000313" key="2">
    <source>
        <dbReference type="EMBL" id="HIQ61699.1"/>
    </source>
</evidence>
<feature type="region of interest" description="Disordered" evidence="1">
    <location>
        <begin position="306"/>
        <end position="326"/>
    </location>
</feature>
<feature type="compositionally biased region" description="Low complexity" evidence="1">
    <location>
        <begin position="658"/>
        <end position="669"/>
    </location>
</feature>
<organism evidence="2 3">
    <name type="scientific">Candidatus Enterenecus faecium</name>
    <dbReference type="NCBI Taxonomy" id="2840780"/>
    <lineage>
        <taxon>Bacteria</taxon>
        <taxon>Bacillati</taxon>
        <taxon>Bacillota</taxon>
        <taxon>Clostridia</taxon>
        <taxon>Eubacteriales</taxon>
        <taxon>Candidatus Enterenecus</taxon>
    </lineage>
</organism>
<reference evidence="2" key="1">
    <citation type="submission" date="2020-10" db="EMBL/GenBank/DDBJ databases">
        <authorList>
            <person name="Gilroy R."/>
        </authorList>
    </citation>
    <scope>NUCLEOTIDE SEQUENCE</scope>
    <source>
        <strain evidence="2">ChiGjej2B2-12916</strain>
    </source>
</reference>
<gene>
    <name evidence="2" type="ORF">IAD31_08935</name>
</gene>
<feature type="region of interest" description="Disordered" evidence="1">
    <location>
        <begin position="646"/>
        <end position="685"/>
    </location>
</feature>
<sequence>MKAKHQKQAGEKLKLWQQRLALSNAAYSAEYARMDQRERIYNGDHQLRPLVPGDTRRDGGVRNTSHVRNIVFENVETQVSSSIPQPKVTPRRKEDEGLALLLEHFLRNELERLPFTQLNDLAERTVPIQGGVAYLVEWDNRERTHDTVGTQVVRMLHPKQLAPQPGVFTSIQDMDWVIVKIPTTRDAIFREYGIWVEEDGESEPAVRGVDGVSAVEDALTRYVGYEKNAQGGVNRYCWVNDTPLEDLEDYQARRQPVCKQCGRVRPLPGQLIQQPATAPNQDQGELLRQEAGQMLAQTLAQEAMAGGGGLDSLPVEPDQSQAPREYQGGGCPWCGCEEFEDQVQEYEQVLLPITTGKGLSIPGATPDLDQEGNPVMRPTLIPFYKPGVFPIVLQRSVSVYGQLLGNSDVDMIADQQNTINRLEQKIIDRLVKAGTRITLPDNASLRVDSQDGERWYIGSAADKAMIGVYDFKGDLEYELLYLSNVYEEARQILGITDSFQGRADSTATSGKAKEFSAAQAAGRLESKRVMKNKAYADLFRMMFEFWLAYGDEPRPVTYQDAQGHTQYEQFNRYDFLEQDSDGQYYWNDQFLFSVDTTDTLASNREAMWQETRQNLQNGAFGDPAATETLILFWTKMEQLHYPGAGDTKQALEQRAQREAQAAQQQTLTQGDSGNMPDQMRREGTA</sequence>
<dbReference type="EMBL" id="DVFO01000096">
    <property type="protein sequence ID" value="HIQ61699.1"/>
    <property type="molecule type" value="Genomic_DNA"/>
</dbReference>
<proteinExistence type="predicted"/>
<dbReference type="AlphaFoldDB" id="A0A9D1CIJ2"/>
<accession>A0A9D1CIJ2</accession>